<protein>
    <submittedName>
        <fullName evidence="4">Peptidase_M13_N domain-containing protein</fullName>
    </submittedName>
</protein>
<dbReference type="SUPFAM" id="SSF55486">
    <property type="entry name" value="Metalloproteases ('zincins'), catalytic domain"/>
    <property type="match status" value="1"/>
</dbReference>
<sequence>MREYSKLLGVPEDKLASLDAVYQFEHSLALLNKPRADLDPEIEYEVTTVNELDKYCPVLQWKRLINELFKPLKFTVSDDQPVALTDKTQLQARCDLYATYMKTTNGIQILHNQAVWTFIWNTVKQMPEVVQVTLKEFNKLSRGKLFVNLGYVYLLSA</sequence>
<dbReference type="Pfam" id="PF05649">
    <property type="entry name" value="Peptidase_M13_N"/>
    <property type="match status" value="1"/>
</dbReference>
<dbReference type="AlphaFoldDB" id="A0A183A800"/>
<dbReference type="OrthoDB" id="6475849at2759"/>
<dbReference type="InterPro" id="IPR008753">
    <property type="entry name" value="Peptidase_M13_N"/>
</dbReference>
<dbReference type="Proteomes" id="UP000272942">
    <property type="component" value="Unassembled WGS sequence"/>
</dbReference>
<feature type="domain" description="Peptidase M13 N-terminal" evidence="1">
    <location>
        <begin position="1"/>
        <end position="139"/>
    </location>
</feature>
<dbReference type="InterPro" id="IPR042089">
    <property type="entry name" value="Peptidase_M13_dom_2"/>
</dbReference>
<dbReference type="GO" id="GO:0006508">
    <property type="term" value="P:proteolysis"/>
    <property type="evidence" value="ECO:0007669"/>
    <property type="project" value="InterPro"/>
</dbReference>
<evidence type="ECO:0000313" key="2">
    <source>
        <dbReference type="EMBL" id="VDP68390.1"/>
    </source>
</evidence>
<dbReference type="WBParaSite" id="ECPE_0000308801-mRNA-1">
    <property type="protein sequence ID" value="ECPE_0000308801-mRNA-1"/>
    <property type="gene ID" value="ECPE_0000308801"/>
</dbReference>
<dbReference type="EMBL" id="UZAN01040087">
    <property type="protein sequence ID" value="VDP68390.1"/>
    <property type="molecule type" value="Genomic_DNA"/>
</dbReference>
<organism evidence="4">
    <name type="scientific">Echinostoma caproni</name>
    <dbReference type="NCBI Taxonomy" id="27848"/>
    <lineage>
        <taxon>Eukaryota</taxon>
        <taxon>Metazoa</taxon>
        <taxon>Spiralia</taxon>
        <taxon>Lophotrochozoa</taxon>
        <taxon>Platyhelminthes</taxon>
        <taxon>Trematoda</taxon>
        <taxon>Digenea</taxon>
        <taxon>Plagiorchiida</taxon>
        <taxon>Echinostomata</taxon>
        <taxon>Echinostomatoidea</taxon>
        <taxon>Echinostomatidae</taxon>
        <taxon>Echinostoma</taxon>
    </lineage>
</organism>
<reference evidence="4" key="1">
    <citation type="submission" date="2016-06" db="UniProtKB">
        <authorList>
            <consortium name="WormBaseParasite"/>
        </authorList>
    </citation>
    <scope>IDENTIFICATION</scope>
</reference>
<name>A0A183A800_9TREM</name>
<dbReference type="Gene3D" id="1.10.1380.10">
    <property type="entry name" value="Neutral endopeptidase , domain2"/>
    <property type="match status" value="1"/>
</dbReference>
<gene>
    <name evidence="2" type="ORF">ECPE_LOCUS3085</name>
</gene>
<evidence type="ECO:0000313" key="3">
    <source>
        <dbReference type="Proteomes" id="UP000272942"/>
    </source>
</evidence>
<proteinExistence type="predicted"/>
<keyword evidence="3" id="KW-1185">Reference proteome</keyword>
<evidence type="ECO:0000259" key="1">
    <source>
        <dbReference type="Pfam" id="PF05649"/>
    </source>
</evidence>
<reference evidence="2 3" key="2">
    <citation type="submission" date="2018-11" db="EMBL/GenBank/DDBJ databases">
        <authorList>
            <consortium name="Pathogen Informatics"/>
        </authorList>
    </citation>
    <scope>NUCLEOTIDE SEQUENCE [LARGE SCALE GENOMIC DNA]</scope>
    <source>
        <strain evidence="2 3">Egypt</strain>
    </source>
</reference>
<accession>A0A183A800</accession>
<evidence type="ECO:0000313" key="4">
    <source>
        <dbReference type="WBParaSite" id="ECPE_0000308801-mRNA-1"/>
    </source>
</evidence>